<evidence type="ECO:0000313" key="1">
    <source>
        <dbReference type="EMBL" id="KAJ7722848.1"/>
    </source>
</evidence>
<dbReference type="EMBL" id="JARKIB010000216">
    <property type="protein sequence ID" value="KAJ7722848.1"/>
    <property type="molecule type" value="Genomic_DNA"/>
</dbReference>
<reference evidence="1" key="1">
    <citation type="submission" date="2023-03" db="EMBL/GenBank/DDBJ databases">
        <title>Massive genome expansion in bonnet fungi (Mycena s.s.) driven by repeated elements and novel gene families across ecological guilds.</title>
        <authorList>
            <consortium name="Lawrence Berkeley National Laboratory"/>
            <person name="Harder C.B."/>
            <person name="Miyauchi S."/>
            <person name="Viragh M."/>
            <person name="Kuo A."/>
            <person name="Thoen E."/>
            <person name="Andreopoulos B."/>
            <person name="Lu D."/>
            <person name="Skrede I."/>
            <person name="Drula E."/>
            <person name="Henrissat B."/>
            <person name="Morin E."/>
            <person name="Kohler A."/>
            <person name="Barry K."/>
            <person name="LaButti K."/>
            <person name="Morin E."/>
            <person name="Salamov A."/>
            <person name="Lipzen A."/>
            <person name="Mereny Z."/>
            <person name="Hegedus B."/>
            <person name="Baldrian P."/>
            <person name="Stursova M."/>
            <person name="Weitz H."/>
            <person name="Taylor A."/>
            <person name="Grigoriev I.V."/>
            <person name="Nagy L.G."/>
            <person name="Martin F."/>
            <person name="Kauserud H."/>
        </authorList>
    </citation>
    <scope>NUCLEOTIDE SEQUENCE</scope>
    <source>
        <strain evidence="1">CBHHK182m</strain>
    </source>
</reference>
<protein>
    <submittedName>
        <fullName evidence="1">Uncharacterized protein</fullName>
    </submittedName>
</protein>
<name>A0AAD7HKV5_9AGAR</name>
<proteinExistence type="predicted"/>
<dbReference type="AlphaFoldDB" id="A0AAD7HKV5"/>
<dbReference type="Proteomes" id="UP001215598">
    <property type="component" value="Unassembled WGS sequence"/>
</dbReference>
<sequence>MCYYTVQLLMHTCGHEKPSGRTKVDCGARRCKYSATHPESGCSNCVNTCRQWMLQPQSVSAGSSPTLCFHCAHARRYAT</sequence>
<accession>A0AAD7HKV5</accession>
<evidence type="ECO:0000313" key="2">
    <source>
        <dbReference type="Proteomes" id="UP001215598"/>
    </source>
</evidence>
<comment type="caution">
    <text evidence="1">The sequence shown here is derived from an EMBL/GenBank/DDBJ whole genome shotgun (WGS) entry which is preliminary data.</text>
</comment>
<keyword evidence="2" id="KW-1185">Reference proteome</keyword>
<organism evidence="1 2">
    <name type="scientific">Mycena metata</name>
    <dbReference type="NCBI Taxonomy" id="1033252"/>
    <lineage>
        <taxon>Eukaryota</taxon>
        <taxon>Fungi</taxon>
        <taxon>Dikarya</taxon>
        <taxon>Basidiomycota</taxon>
        <taxon>Agaricomycotina</taxon>
        <taxon>Agaricomycetes</taxon>
        <taxon>Agaricomycetidae</taxon>
        <taxon>Agaricales</taxon>
        <taxon>Marasmiineae</taxon>
        <taxon>Mycenaceae</taxon>
        <taxon>Mycena</taxon>
    </lineage>
</organism>
<gene>
    <name evidence="1" type="ORF">B0H16DRAFT_1599839</name>
</gene>